<evidence type="ECO:0000256" key="2">
    <source>
        <dbReference type="ARBA" id="ARBA00012438"/>
    </source>
</evidence>
<keyword evidence="10" id="KW-0677">Repeat</keyword>
<keyword evidence="12" id="KW-0418">Kinase</keyword>
<gene>
    <name evidence="20" type="ORF">ON753_18485</name>
</gene>
<evidence type="ECO:0000256" key="8">
    <source>
        <dbReference type="ARBA" id="ARBA00022643"/>
    </source>
</evidence>
<dbReference type="EC" id="2.7.13.3" evidence="2"/>
<reference evidence="20 21" key="1">
    <citation type="journal article" date="2016" name="Int. J. Syst. Evol. Microbiol.">
        <title>Labrenzia salina sp. nov., isolated from the rhizosphere of the halophyte Arthrocnemum macrostachyum.</title>
        <authorList>
            <person name="Camacho M."/>
            <person name="Redondo-Gomez S."/>
            <person name="Rodriguez-Llorente I."/>
            <person name="Rohde M."/>
            <person name="Sproer C."/>
            <person name="Schumann P."/>
            <person name="Klenk H.P."/>
            <person name="Montero-Calasanz M.D.C."/>
        </authorList>
    </citation>
    <scope>NUCLEOTIDE SEQUENCE [LARGE SCALE GENOMIC DNA]</scope>
    <source>
        <strain evidence="20 21">DSM 29163</strain>
    </source>
</reference>
<dbReference type="SMART" id="SM00086">
    <property type="entry name" value="PAC"/>
    <property type="match status" value="1"/>
</dbReference>
<dbReference type="NCBIfam" id="TIGR00229">
    <property type="entry name" value="sensory_box"/>
    <property type="match status" value="1"/>
</dbReference>
<dbReference type="InterPro" id="IPR001610">
    <property type="entry name" value="PAC"/>
</dbReference>
<keyword evidence="5" id="KW-0597">Phosphoprotein</keyword>
<dbReference type="InterPro" id="IPR013655">
    <property type="entry name" value="PAS_fold_3"/>
</dbReference>
<dbReference type="CDD" id="cd00130">
    <property type="entry name" value="PAS"/>
    <property type="match status" value="1"/>
</dbReference>
<feature type="domain" description="PAC" evidence="19">
    <location>
        <begin position="93"/>
        <end position="145"/>
    </location>
</feature>
<evidence type="ECO:0000256" key="7">
    <source>
        <dbReference type="ARBA" id="ARBA00022630"/>
    </source>
</evidence>
<comment type="catalytic activity">
    <reaction evidence="1">
        <text>ATP + protein L-histidine = ADP + protein N-phospho-L-histidine.</text>
        <dbReference type="EC" id="2.7.13.3"/>
    </reaction>
</comment>
<dbReference type="PANTHER" id="PTHR41523">
    <property type="entry name" value="TWO-COMPONENT SYSTEM SENSOR PROTEIN"/>
    <property type="match status" value="1"/>
</dbReference>
<keyword evidence="11" id="KW-0547">Nucleotide-binding</keyword>
<dbReference type="InterPro" id="IPR035965">
    <property type="entry name" value="PAS-like_dom_sf"/>
</dbReference>
<organism evidence="20 21">
    <name type="scientific">Roseibium salinum</name>
    <dbReference type="NCBI Taxonomy" id="1604349"/>
    <lineage>
        <taxon>Bacteria</taxon>
        <taxon>Pseudomonadati</taxon>
        <taxon>Pseudomonadota</taxon>
        <taxon>Alphaproteobacteria</taxon>
        <taxon>Hyphomicrobiales</taxon>
        <taxon>Stappiaceae</taxon>
        <taxon>Roseibium</taxon>
    </lineage>
</organism>
<evidence type="ECO:0000256" key="4">
    <source>
        <dbReference type="ARBA" id="ARBA00022543"/>
    </source>
</evidence>
<keyword evidence="6" id="KW-0716">Sensory transduction</keyword>
<feature type="region of interest" description="Disordered" evidence="17">
    <location>
        <begin position="339"/>
        <end position="359"/>
    </location>
</feature>
<keyword evidence="14" id="KW-0157">Chromophore</keyword>
<dbReference type="RefSeq" id="WP_265964250.1">
    <property type="nucleotide sequence ID" value="NZ_JAPEVI010000003.1"/>
</dbReference>
<evidence type="ECO:0000256" key="3">
    <source>
        <dbReference type="ARBA" id="ARBA00021740"/>
    </source>
</evidence>
<dbReference type="Pfam" id="PF08447">
    <property type="entry name" value="PAS_3"/>
    <property type="match status" value="1"/>
</dbReference>
<dbReference type="SUPFAM" id="SSF55785">
    <property type="entry name" value="PYP-like sensor domain (PAS domain)"/>
    <property type="match status" value="1"/>
</dbReference>
<dbReference type="PROSITE" id="PS50112">
    <property type="entry name" value="PAS"/>
    <property type="match status" value="1"/>
</dbReference>
<evidence type="ECO:0000256" key="17">
    <source>
        <dbReference type="SAM" id="MobiDB-lite"/>
    </source>
</evidence>
<evidence type="ECO:0000256" key="6">
    <source>
        <dbReference type="ARBA" id="ARBA00022606"/>
    </source>
</evidence>
<keyword evidence="8" id="KW-0288">FMN</keyword>
<feature type="domain" description="PAS" evidence="18">
    <location>
        <begin position="20"/>
        <end position="90"/>
    </location>
</feature>
<keyword evidence="7" id="KW-0285">Flavoprotein</keyword>
<dbReference type="Proteomes" id="UP001300261">
    <property type="component" value="Unassembled WGS sequence"/>
</dbReference>
<evidence type="ECO:0000256" key="11">
    <source>
        <dbReference type="ARBA" id="ARBA00022741"/>
    </source>
</evidence>
<keyword evidence="21" id="KW-1185">Reference proteome</keyword>
<proteinExistence type="predicted"/>
<evidence type="ECO:0000256" key="12">
    <source>
        <dbReference type="ARBA" id="ARBA00022777"/>
    </source>
</evidence>
<dbReference type="SMART" id="SM00911">
    <property type="entry name" value="HWE_HK"/>
    <property type="match status" value="1"/>
</dbReference>
<dbReference type="InterPro" id="IPR011102">
    <property type="entry name" value="Sig_transdc_His_kinase_HWE"/>
</dbReference>
<evidence type="ECO:0000256" key="14">
    <source>
        <dbReference type="ARBA" id="ARBA00022991"/>
    </source>
</evidence>
<keyword evidence="4" id="KW-0600">Photoreceptor protein</keyword>
<keyword evidence="13" id="KW-0067">ATP-binding</keyword>
<evidence type="ECO:0000256" key="1">
    <source>
        <dbReference type="ARBA" id="ARBA00000085"/>
    </source>
</evidence>
<keyword evidence="9" id="KW-0808">Transferase</keyword>
<keyword evidence="15" id="KW-0843">Virulence</keyword>
<dbReference type="InterPro" id="IPR000700">
    <property type="entry name" value="PAS-assoc_C"/>
</dbReference>
<accession>A0ABT3R5A1</accession>
<protein>
    <recommendedName>
        <fullName evidence="3">Blue-light-activated histidine kinase</fullName>
        <ecNumber evidence="2">2.7.13.3</ecNumber>
    </recommendedName>
</protein>
<evidence type="ECO:0000259" key="18">
    <source>
        <dbReference type="PROSITE" id="PS50112"/>
    </source>
</evidence>
<evidence type="ECO:0000313" key="20">
    <source>
        <dbReference type="EMBL" id="MCX2724334.1"/>
    </source>
</evidence>
<dbReference type="SMART" id="SM00091">
    <property type="entry name" value="PAS"/>
    <property type="match status" value="1"/>
</dbReference>
<dbReference type="InterPro" id="IPR000014">
    <property type="entry name" value="PAS"/>
</dbReference>
<keyword evidence="16" id="KW-0675">Receptor</keyword>
<evidence type="ECO:0000256" key="13">
    <source>
        <dbReference type="ARBA" id="ARBA00022840"/>
    </source>
</evidence>
<evidence type="ECO:0000259" key="19">
    <source>
        <dbReference type="PROSITE" id="PS50113"/>
    </source>
</evidence>
<comment type="caution">
    <text evidence="20">The sequence shown here is derived from an EMBL/GenBank/DDBJ whole genome shotgun (WGS) entry which is preliminary data.</text>
</comment>
<dbReference type="EMBL" id="JAPEVI010000003">
    <property type="protein sequence ID" value="MCX2724334.1"/>
    <property type="molecule type" value="Genomic_DNA"/>
</dbReference>
<name>A0ABT3R5A1_9HYPH</name>
<evidence type="ECO:0000256" key="10">
    <source>
        <dbReference type="ARBA" id="ARBA00022737"/>
    </source>
</evidence>
<dbReference type="PANTHER" id="PTHR41523:SF8">
    <property type="entry name" value="ETHYLENE RESPONSE SENSOR PROTEIN"/>
    <property type="match status" value="1"/>
</dbReference>
<evidence type="ECO:0000256" key="9">
    <source>
        <dbReference type="ARBA" id="ARBA00022679"/>
    </source>
</evidence>
<dbReference type="Gene3D" id="3.30.450.20">
    <property type="entry name" value="PAS domain"/>
    <property type="match status" value="1"/>
</dbReference>
<evidence type="ECO:0000256" key="15">
    <source>
        <dbReference type="ARBA" id="ARBA00023026"/>
    </source>
</evidence>
<dbReference type="Pfam" id="PF07536">
    <property type="entry name" value="HWE_HK"/>
    <property type="match status" value="1"/>
</dbReference>
<evidence type="ECO:0000256" key="16">
    <source>
        <dbReference type="ARBA" id="ARBA00023170"/>
    </source>
</evidence>
<evidence type="ECO:0000313" key="21">
    <source>
        <dbReference type="Proteomes" id="UP001300261"/>
    </source>
</evidence>
<evidence type="ECO:0000256" key="5">
    <source>
        <dbReference type="ARBA" id="ARBA00022553"/>
    </source>
</evidence>
<dbReference type="PROSITE" id="PS50113">
    <property type="entry name" value="PAC"/>
    <property type="match status" value="1"/>
</dbReference>
<sequence length="359" mass="39924">METLEDCPDARAIINDLETREELCRAVAEESPAMLWMGDENGKCVFLNQALRDFWGVDPEDLSTFDWGSTVHPDDLEKLRGPFAKAMAEQVPFTVEARYRRADGVYRTLLTQARPRFDRRQRFLGMSGVNIDITEKLFAEERMRILMGELNHRTKNILSIVQAVARQTARHVTPEEFSRAFDDRLRGLAANNDILVRNDWKGVAFDDLVRAQLAYIRDLIGVRIILEGPRLWIPASAAQTLGMALHELSTNSLKYGALAVETGRVDLTWQRHPASSAPGFTLSWVESGLSGVSPPSRKGFGHVVIVDMVAAALDADVDVKFDADGFKWLVAARSDGSIAPPDGFGSQADPSADPWPFPD</sequence>